<dbReference type="Gene3D" id="1.20.1250.20">
    <property type="entry name" value="MFS general substrate transporter like domains"/>
    <property type="match status" value="2"/>
</dbReference>
<evidence type="ECO:0000256" key="3">
    <source>
        <dbReference type="ARBA" id="ARBA00022475"/>
    </source>
</evidence>
<accession>A0A1U9V340</accession>
<dbReference type="GO" id="GO:0005886">
    <property type="term" value="C:plasma membrane"/>
    <property type="evidence" value="ECO:0007669"/>
    <property type="project" value="UniProtKB-SubCell"/>
</dbReference>
<geneLocation type="plasmid" evidence="11">
    <name>penh92</name>
</geneLocation>
<evidence type="ECO:0000256" key="7">
    <source>
        <dbReference type="ARBA" id="ARBA00023136"/>
    </source>
</evidence>
<feature type="transmembrane region" description="Helical" evidence="8">
    <location>
        <begin position="164"/>
        <end position="189"/>
    </location>
</feature>
<proteinExistence type="predicted"/>
<keyword evidence="5" id="KW-0769">Symport</keyword>
<evidence type="ECO:0000256" key="8">
    <source>
        <dbReference type="SAM" id="Phobius"/>
    </source>
</evidence>
<keyword evidence="7 8" id="KW-0472">Membrane</keyword>
<keyword evidence="10" id="KW-0614">Plasmid</keyword>
<dbReference type="Pfam" id="PF07690">
    <property type="entry name" value="MFS_1"/>
    <property type="match status" value="1"/>
</dbReference>
<dbReference type="OrthoDB" id="6766492at2"/>
<feature type="transmembrane region" description="Helical" evidence="8">
    <location>
        <begin position="319"/>
        <end position="338"/>
    </location>
</feature>
<feature type="transmembrane region" description="Helical" evidence="8">
    <location>
        <begin position="69"/>
        <end position="89"/>
    </location>
</feature>
<sequence length="446" mass="48512">MNQPTTLAGVQPGGERAHSRLNAEHYRVLGLSTLGGALEFYEFIIFIFLAPMLSAVMFPPEVPAWLSQLQTLGIFAAGYLVRPLGGLVLSVLGDKLGRKRMFGVTLILMAAPTLCIGLLPTYAQAGAVAPLLLLLCRLCQGMAMGGEFPTAVTFIAEHVPERRLGFSIGTLGAAFTLGTILGIFAVMGTGALFDKSQMASVGWRLPFIAGGVFGLMSAWLRRHVKETPVFEEMRRRKYASEVMPLRTLFRRQPREVLICLAASATTAGVLSAALLFPVTYLQVELGYSREVVHHAQLWMTLALFAGTLVGGVLLDRFGWVPVITLFALGTAIGIYWAFAAPDPQTLRYAWAMVGFGAGFTTMMHNILVRSFTPEVRVTGIALTYNLSQAVVGGLLPVLMGSVVHFWPMGLVWIPTVFIVLAIFVTPLSLRYRKPMHSVEHRLTGDA</sequence>
<evidence type="ECO:0000256" key="6">
    <source>
        <dbReference type="ARBA" id="ARBA00022989"/>
    </source>
</evidence>
<evidence type="ECO:0000256" key="4">
    <source>
        <dbReference type="ARBA" id="ARBA00022692"/>
    </source>
</evidence>
<evidence type="ECO:0000313" key="11">
    <source>
        <dbReference type="Proteomes" id="UP000189627"/>
    </source>
</evidence>
<dbReference type="SUPFAM" id="SSF103473">
    <property type="entry name" value="MFS general substrate transporter"/>
    <property type="match status" value="1"/>
</dbReference>
<feature type="transmembrane region" description="Helical" evidence="8">
    <location>
        <begin position="101"/>
        <end position="119"/>
    </location>
</feature>
<keyword evidence="3" id="KW-1003">Cell membrane</keyword>
<keyword evidence="6 8" id="KW-1133">Transmembrane helix</keyword>
<dbReference type="GO" id="GO:0015293">
    <property type="term" value="F:symporter activity"/>
    <property type="evidence" value="ECO:0007669"/>
    <property type="project" value="UniProtKB-KW"/>
</dbReference>
<organism evidence="10 11">
    <name type="scientific">Cupriavidus necator</name>
    <name type="common">Alcaligenes eutrophus</name>
    <name type="synonym">Ralstonia eutropha</name>
    <dbReference type="NCBI Taxonomy" id="106590"/>
    <lineage>
        <taxon>Bacteria</taxon>
        <taxon>Pseudomonadati</taxon>
        <taxon>Pseudomonadota</taxon>
        <taxon>Betaproteobacteria</taxon>
        <taxon>Burkholderiales</taxon>
        <taxon>Burkholderiaceae</taxon>
        <taxon>Cupriavidus</taxon>
    </lineage>
</organism>
<feature type="transmembrane region" description="Helical" evidence="8">
    <location>
        <begin position="350"/>
        <end position="368"/>
    </location>
</feature>
<dbReference type="PROSITE" id="PS50850">
    <property type="entry name" value="MFS"/>
    <property type="match status" value="1"/>
</dbReference>
<protein>
    <submittedName>
        <fullName evidence="10">MFS transporter</fullName>
    </submittedName>
</protein>
<feature type="transmembrane region" description="Helical" evidence="8">
    <location>
        <begin position="380"/>
        <end position="399"/>
    </location>
</feature>
<feature type="transmembrane region" description="Helical" evidence="8">
    <location>
        <begin position="296"/>
        <end position="314"/>
    </location>
</feature>
<feature type="domain" description="Major facilitator superfamily (MFS) profile" evidence="9">
    <location>
        <begin position="28"/>
        <end position="433"/>
    </location>
</feature>
<reference evidence="11" key="1">
    <citation type="submission" date="2017-02" db="EMBL/GenBank/DDBJ databases">
        <title>Complete genome sequence of Cupriavidus necator strain NH9, a 3-chlorobenzoate degrader.</title>
        <authorList>
            <person name="Moriuchi R."/>
            <person name="Dohra H."/>
            <person name="Ogawa N."/>
        </authorList>
    </citation>
    <scope>NUCLEOTIDE SEQUENCE [LARGE SCALE GENOMIC DNA]</scope>
    <source>
        <strain evidence="11">NH9</strain>
        <plasmid evidence="11">penh92</plasmid>
    </source>
</reference>
<evidence type="ECO:0000256" key="5">
    <source>
        <dbReference type="ARBA" id="ARBA00022847"/>
    </source>
</evidence>
<evidence type="ECO:0000256" key="1">
    <source>
        <dbReference type="ARBA" id="ARBA00004651"/>
    </source>
</evidence>
<evidence type="ECO:0000313" key="10">
    <source>
        <dbReference type="EMBL" id="AQV99366.1"/>
    </source>
</evidence>
<gene>
    <name evidence="10" type="ORF">BJN34_36435</name>
</gene>
<dbReference type="PANTHER" id="PTHR43528:SF7">
    <property type="entry name" value="MFS TRANSPORTER"/>
    <property type="match status" value="1"/>
</dbReference>
<evidence type="ECO:0000259" key="9">
    <source>
        <dbReference type="PROSITE" id="PS50850"/>
    </source>
</evidence>
<dbReference type="KEGG" id="cuh:BJN34_36435"/>
<dbReference type="InterPro" id="IPR036259">
    <property type="entry name" value="MFS_trans_sf"/>
</dbReference>
<comment type="subcellular location">
    <subcellularLocation>
        <location evidence="1">Cell membrane</location>
        <topology evidence="1">Multi-pass membrane protein</topology>
    </subcellularLocation>
</comment>
<dbReference type="InterPro" id="IPR020846">
    <property type="entry name" value="MFS_dom"/>
</dbReference>
<keyword evidence="4 8" id="KW-0812">Transmembrane</keyword>
<dbReference type="InterPro" id="IPR011701">
    <property type="entry name" value="MFS"/>
</dbReference>
<dbReference type="PANTHER" id="PTHR43528">
    <property type="entry name" value="ALPHA-KETOGLUTARATE PERMEASE"/>
    <property type="match status" value="1"/>
</dbReference>
<feature type="transmembrane region" description="Helical" evidence="8">
    <location>
        <begin position="405"/>
        <end position="427"/>
    </location>
</feature>
<dbReference type="EMBL" id="CP017759">
    <property type="protein sequence ID" value="AQV99366.1"/>
    <property type="molecule type" value="Genomic_DNA"/>
</dbReference>
<feature type="transmembrane region" description="Helical" evidence="8">
    <location>
        <begin position="201"/>
        <end position="220"/>
    </location>
</feature>
<feature type="transmembrane region" description="Helical" evidence="8">
    <location>
        <begin position="256"/>
        <end position="276"/>
    </location>
</feature>
<feature type="transmembrane region" description="Helical" evidence="8">
    <location>
        <begin position="28"/>
        <end position="49"/>
    </location>
</feature>
<dbReference type="RefSeq" id="WP_078201766.1">
    <property type="nucleotide sequence ID" value="NZ_CP017759.1"/>
</dbReference>
<dbReference type="InterPro" id="IPR051084">
    <property type="entry name" value="H+-coupled_symporters"/>
</dbReference>
<name>A0A1U9V340_CUPNE</name>
<evidence type="ECO:0000256" key="2">
    <source>
        <dbReference type="ARBA" id="ARBA00022448"/>
    </source>
</evidence>
<dbReference type="Proteomes" id="UP000189627">
    <property type="component" value="Plasmid pENH92"/>
</dbReference>
<keyword evidence="2" id="KW-0813">Transport</keyword>
<dbReference type="AlphaFoldDB" id="A0A1U9V340"/>